<dbReference type="CDD" id="cd07061">
    <property type="entry name" value="HP_HAP_like"/>
    <property type="match status" value="1"/>
</dbReference>
<dbReference type="AlphaFoldDB" id="A0A4Z2ERG7"/>
<comment type="catalytic activity">
    <reaction evidence="1">
        <text>a phosphate monoester + H2O = an alcohol + phosphate</text>
        <dbReference type="Rhea" id="RHEA:15017"/>
        <dbReference type="ChEBI" id="CHEBI:15377"/>
        <dbReference type="ChEBI" id="CHEBI:30879"/>
        <dbReference type="ChEBI" id="CHEBI:43474"/>
        <dbReference type="ChEBI" id="CHEBI:67140"/>
        <dbReference type="EC" id="3.1.3.2"/>
    </reaction>
</comment>
<dbReference type="InterPro" id="IPR000560">
    <property type="entry name" value="His_Pase_clade-2"/>
</dbReference>
<dbReference type="Pfam" id="PF00328">
    <property type="entry name" value="His_Phos_2"/>
    <property type="match status" value="1"/>
</dbReference>
<comment type="caution">
    <text evidence="16">The sequence shown here is derived from an EMBL/GenBank/DDBJ whole genome shotgun (WGS) entry which is preliminary data.</text>
</comment>
<dbReference type="PANTHER" id="PTHR11567">
    <property type="entry name" value="ACID PHOSPHATASE-RELATED"/>
    <property type="match status" value="1"/>
</dbReference>
<protein>
    <recommendedName>
        <fullName evidence="14">Lysosomal acid phosphatase</fullName>
        <ecNumber evidence="4">3.1.3.2</ecNumber>
    </recommendedName>
</protein>
<dbReference type="InterPro" id="IPR029033">
    <property type="entry name" value="His_PPase_superfam"/>
</dbReference>
<keyword evidence="9" id="KW-0472">Membrane</keyword>
<dbReference type="PROSITE" id="PS00616">
    <property type="entry name" value="HIS_ACID_PHOSPHAT_1"/>
    <property type="match status" value="1"/>
</dbReference>
<keyword evidence="8" id="KW-1133">Transmembrane helix</keyword>
<accession>A0A4Z2ERG7</accession>
<dbReference type="GO" id="GO:0003993">
    <property type="term" value="F:acid phosphatase activity"/>
    <property type="evidence" value="ECO:0007669"/>
    <property type="project" value="UniProtKB-EC"/>
</dbReference>
<evidence type="ECO:0000256" key="14">
    <source>
        <dbReference type="ARBA" id="ARBA00039422"/>
    </source>
</evidence>
<keyword evidence="12" id="KW-0458">Lysosome</keyword>
<comment type="subcellular location">
    <subcellularLocation>
        <location evidence="2">Lysosome lumen</location>
    </subcellularLocation>
    <subcellularLocation>
        <location evidence="13">Lysosome membrane</location>
        <topology evidence="13">Single-pass membrane protein</topology>
        <orientation evidence="13">Lumenal side</orientation>
    </subcellularLocation>
</comment>
<dbReference type="Gene3D" id="3.40.50.1240">
    <property type="entry name" value="Phosphoglycerate mutase-like"/>
    <property type="match status" value="1"/>
</dbReference>
<feature type="signal peptide" evidence="15">
    <location>
        <begin position="1"/>
        <end position="21"/>
    </location>
</feature>
<feature type="chain" id="PRO_5021487413" description="Lysosomal acid phosphatase" evidence="15">
    <location>
        <begin position="22"/>
        <end position="106"/>
    </location>
</feature>
<evidence type="ECO:0000256" key="8">
    <source>
        <dbReference type="ARBA" id="ARBA00022989"/>
    </source>
</evidence>
<dbReference type="EC" id="3.1.3.2" evidence="4"/>
<keyword evidence="7" id="KW-0378">Hydrolase</keyword>
<evidence type="ECO:0000256" key="6">
    <source>
        <dbReference type="ARBA" id="ARBA00022729"/>
    </source>
</evidence>
<evidence type="ECO:0000256" key="10">
    <source>
        <dbReference type="ARBA" id="ARBA00023157"/>
    </source>
</evidence>
<evidence type="ECO:0000256" key="3">
    <source>
        <dbReference type="ARBA" id="ARBA00005375"/>
    </source>
</evidence>
<evidence type="ECO:0000256" key="11">
    <source>
        <dbReference type="ARBA" id="ARBA00023180"/>
    </source>
</evidence>
<evidence type="ECO:0000256" key="13">
    <source>
        <dbReference type="ARBA" id="ARBA00037852"/>
    </source>
</evidence>
<evidence type="ECO:0000256" key="12">
    <source>
        <dbReference type="ARBA" id="ARBA00023228"/>
    </source>
</evidence>
<keyword evidence="10" id="KW-1015">Disulfide bond</keyword>
<organism evidence="16 17">
    <name type="scientific">Liparis tanakae</name>
    <name type="common">Tanaka's snailfish</name>
    <dbReference type="NCBI Taxonomy" id="230148"/>
    <lineage>
        <taxon>Eukaryota</taxon>
        <taxon>Metazoa</taxon>
        <taxon>Chordata</taxon>
        <taxon>Craniata</taxon>
        <taxon>Vertebrata</taxon>
        <taxon>Euteleostomi</taxon>
        <taxon>Actinopterygii</taxon>
        <taxon>Neopterygii</taxon>
        <taxon>Teleostei</taxon>
        <taxon>Neoteleostei</taxon>
        <taxon>Acanthomorphata</taxon>
        <taxon>Eupercaria</taxon>
        <taxon>Perciformes</taxon>
        <taxon>Cottioidei</taxon>
        <taxon>Cottales</taxon>
        <taxon>Liparidae</taxon>
        <taxon>Liparis</taxon>
    </lineage>
</organism>
<keyword evidence="5" id="KW-0812">Transmembrane</keyword>
<dbReference type="GO" id="GO:0005765">
    <property type="term" value="C:lysosomal membrane"/>
    <property type="evidence" value="ECO:0007669"/>
    <property type="project" value="UniProtKB-SubCell"/>
</dbReference>
<reference evidence="16 17" key="1">
    <citation type="submission" date="2019-03" db="EMBL/GenBank/DDBJ databases">
        <title>First draft genome of Liparis tanakae, snailfish: a comprehensive survey of snailfish specific genes.</title>
        <authorList>
            <person name="Kim W."/>
            <person name="Song I."/>
            <person name="Jeong J.-H."/>
            <person name="Kim D."/>
            <person name="Kim S."/>
            <person name="Ryu S."/>
            <person name="Song J.Y."/>
            <person name="Lee S.K."/>
        </authorList>
    </citation>
    <scope>NUCLEOTIDE SEQUENCE [LARGE SCALE GENOMIC DNA]</scope>
    <source>
        <tissue evidence="16">Muscle</tissue>
    </source>
</reference>
<comment type="similarity">
    <text evidence="3">Belongs to the histidine acid phosphatase family.</text>
</comment>
<evidence type="ECO:0000256" key="7">
    <source>
        <dbReference type="ARBA" id="ARBA00022801"/>
    </source>
</evidence>
<keyword evidence="11" id="KW-0325">Glycoprotein</keyword>
<evidence type="ECO:0000313" key="17">
    <source>
        <dbReference type="Proteomes" id="UP000314294"/>
    </source>
</evidence>
<dbReference type="Proteomes" id="UP000314294">
    <property type="component" value="Unassembled WGS sequence"/>
</dbReference>
<dbReference type="GO" id="GO:0043202">
    <property type="term" value="C:lysosomal lumen"/>
    <property type="evidence" value="ECO:0007669"/>
    <property type="project" value="UniProtKB-SubCell"/>
</dbReference>
<evidence type="ECO:0000256" key="4">
    <source>
        <dbReference type="ARBA" id="ARBA00012646"/>
    </source>
</evidence>
<dbReference type="InterPro" id="IPR033379">
    <property type="entry name" value="Acid_Pase_AS"/>
</dbReference>
<evidence type="ECO:0000256" key="5">
    <source>
        <dbReference type="ARBA" id="ARBA00022692"/>
    </source>
</evidence>
<keyword evidence="6 15" id="KW-0732">Signal</keyword>
<dbReference type="OrthoDB" id="258392at2759"/>
<dbReference type="InterPro" id="IPR050645">
    <property type="entry name" value="Histidine_acid_phosphatase"/>
</dbReference>
<dbReference type="GO" id="GO:0007040">
    <property type="term" value="P:lysosome organization"/>
    <property type="evidence" value="ECO:0007669"/>
    <property type="project" value="TreeGrafter"/>
</dbReference>
<evidence type="ECO:0000256" key="9">
    <source>
        <dbReference type="ARBA" id="ARBA00023136"/>
    </source>
</evidence>
<dbReference type="PANTHER" id="PTHR11567:SF180">
    <property type="entry name" value="LYSOSOMAL ACID PHOSPHATASE"/>
    <property type="match status" value="1"/>
</dbReference>
<keyword evidence="17" id="KW-1185">Reference proteome</keyword>
<dbReference type="SUPFAM" id="SSF53254">
    <property type="entry name" value="Phosphoglycerate mutase-like"/>
    <property type="match status" value="1"/>
</dbReference>
<gene>
    <name evidence="16" type="primary">ACP2</name>
    <name evidence="16" type="ORF">EYF80_058469</name>
</gene>
<dbReference type="EMBL" id="SRLO01003523">
    <property type="protein sequence ID" value="TNN31379.1"/>
    <property type="molecule type" value="Genomic_DNA"/>
</dbReference>
<evidence type="ECO:0000256" key="2">
    <source>
        <dbReference type="ARBA" id="ARBA00004227"/>
    </source>
</evidence>
<evidence type="ECO:0000256" key="1">
    <source>
        <dbReference type="ARBA" id="ARBA00000032"/>
    </source>
</evidence>
<name>A0A4Z2ERG7_9TELE</name>
<evidence type="ECO:0000313" key="16">
    <source>
        <dbReference type="EMBL" id="TNN31379.1"/>
    </source>
</evidence>
<proteinExistence type="inferred from homology"/>
<evidence type="ECO:0000256" key="15">
    <source>
        <dbReference type="SAM" id="SignalP"/>
    </source>
</evidence>
<sequence length="106" mass="11929">MASAAALFLLTVACVCGGAAAERTLVYVTVLFRHGDRSPIKAFPTDLHQEAAWPQGFGQLSQEGMRQHLHLGQFLRLRYSGLLNQSYDRREVTSPVTWRLASRDRR</sequence>